<dbReference type="InterPro" id="IPR036860">
    <property type="entry name" value="SH2_dom_sf"/>
</dbReference>
<proteinExistence type="predicted"/>
<dbReference type="SUPFAM" id="SSF48350">
    <property type="entry name" value="GTPase activation domain, GAP"/>
    <property type="match status" value="2"/>
</dbReference>
<organism evidence="8 9">
    <name type="scientific">Papilio machaon</name>
    <name type="common">Old World swallowtail butterfly</name>
    <dbReference type="NCBI Taxonomy" id="76193"/>
    <lineage>
        <taxon>Eukaryota</taxon>
        <taxon>Metazoa</taxon>
        <taxon>Ecdysozoa</taxon>
        <taxon>Arthropoda</taxon>
        <taxon>Hexapoda</taxon>
        <taxon>Insecta</taxon>
        <taxon>Pterygota</taxon>
        <taxon>Neoptera</taxon>
        <taxon>Endopterygota</taxon>
        <taxon>Lepidoptera</taxon>
        <taxon>Glossata</taxon>
        <taxon>Ditrysia</taxon>
        <taxon>Papilionoidea</taxon>
        <taxon>Papilionidae</taxon>
        <taxon>Papilioninae</taxon>
        <taxon>Papilio</taxon>
    </lineage>
</organism>
<evidence type="ECO:0000256" key="1">
    <source>
        <dbReference type="ARBA" id="ARBA00022468"/>
    </source>
</evidence>
<dbReference type="SUPFAM" id="SSF55550">
    <property type="entry name" value="SH2 domain"/>
    <property type="match status" value="1"/>
</dbReference>
<dbReference type="AlphaFoldDB" id="A0A0N1PJ62"/>
<dbReference type="InterPro" id="IPR046349">
    <property type="entry name" value="C1-like_sf"/>
</dbReference>
<dbReference type="FunFam" id="3.30.60.20:FF:000025">
    <property type="entry name" value="Chimaerin"/>
    <property type="match status" value="1"/>
</dbReference>
<dbReference type="PANTHER" id="PTHR46075:SF2">
    <property type="entry name" value="RHO GTPASE ACTIVATING PROTEIN AT 5A, ISOFORM A"/>
    <property type="match status" value="1"/>
</dbReference>
<evidence type="ECO:0000259" key="5">
    <source>
        <dbReference type="PROSITE" id="PS50001"/>
    </source>
</evidence>
<dbReference type="Gene3D" id="3.30.60.20">
    <property type="match status" value="1"/>
</dbReference>
<dbReference type="Pfam" id="PF00130">
    <property type="entry name" value="C1_1"/>
    <property type="match status" value="1"/>
</dbReference>
<keyword evidence="4" id="KW-0727">SH2 domain</keyword>
<evidence type="ECO:0000313" key="9">
    <source>
        <dbReference type="Proteomes" id="UP000053240"/>
    </source>
</evidence>
<feature type="domain" description="SH2" evidence="5">
    <location>
        <begin position="40"/>
        <end position="109"/>
    </location>
</feature>
<dbReference type="STRING" id="76193.A0A0N1PJ62"/>
<evidence type="ECO:0000259" key="7">
    <source>
        <dbReference type="PROSITE" id="PS50238"/>
    </source>
</evidence>
<dbReference type="SUPFAM" id="SSF57889">
    <property type="entry name" value="Cysteine-rich domain"/>
    <property type="match status" value="1"/>
</dbReference>
<dbReference type="CDD" id="cd20806">
    <property type="entry name" value="C1_CHN"/>
    <property type="match status" value="1"/>
</dbReference>
<dbReference type="Gene3D" id="1.10.555.10">
    <property type="entry name" value="Rho GTPase activation protein"/>
    <property type="match status" value="2"/>
</dbReference>
<keyword evidence="1" id="KW-0343">GTPase activation</keyword>
<dbReference type="InterPro" id="IPR002219">
    <property type="entry name" value="PKC_DAG/PE"/>
</dbReference>
<dbReference type="EMBL" id="KQ460635">
    <property type="protein sequence ID" value="KPJ13433.1"/>
    <property type="molecule type" value="Genomic_DNA"/>
</dbReference>
<dbReference type="InterPro" id="IPR000980">
    <property type="entry name" value="SH2"/>
</dbReference>
<sequence>MENLKNIWKPELYRIQLEAPTPKRLICENCPDRPEFYGKEYHGIMGHKEASLLLENEPNGAFLIRKGNQHNDFFTLTWRFNDKIHHYKLYYDGTHYIKDKRYDTIYDLVADGLITCHMEIKAHHILEMINSRTSYTDSPYVTLNRRKMNTLSQMHKASNRSSPVINRLETTQSDVTVKQINYDLTPTIEDIPLLYKYSKAHTFKVHTFKGLNWCELCANFLWGFTAQGVKCEDCGFIAHSKCSERVPNHCLPDLKKLRGVFGIDLTTLLNAHSSTLPFVVKKCVNEIEARGMDSEGIYRVSGFADEIEALKMAFDKDGEATDLSVYSNINVIAGTLKLYLRLLPVPLITYEVHPKLVSAIQMKTTSLQVTMLRECLDLLPPAHFNCLQYMVQHLHRLQVTMLRECLDLLPPAHFNCLQYMVHHLHRVSQLAEVNKMSAHNLSTVFAPTLVATPQAISDLASEIRALQTLIEYCPQIYYGNK</sequence>
<dbReference type="Pfam" id="PF00620">
    <property type="entry name" value="RhoGAP"/>
    <property type="match status" value="1"/>
</dbReference>
<dbReference type="FunCoup" id="A0A0N1PJ62">
    <property type="interactions" value="158"/>
</dbReference>
<dbReference type="PROSITE" id="PS00479">
    <property type="entry name" value="ZF_DAG_PE_1"/>
    <property type="match status" value="1"/>
</dbReference>
<dbReference type="Gene3D" id="3.30.505.10">
    <property type="entry name" value="SH2 domain"/>
    <property type="match status" value="1"/>
</dbReference>
<dbReference type="PROSITE" id="PS50081">
    <property type="entry name" value="ZF_DAG_PE_2"/>
    <property type="match status" value="1"/>
</dbReference>
<dbReference type="GO" id="GO:0046872">
    <property type="term" value="F:metal ion binding"/>
    <property type="evidence" value="ECO:0007669"/>
    <property type="project" value="UniProtKB-KW"/>
</dbReference>
<evidence type="ECO:0000256" key="4">
    <source>
        <dbReference type="PROSITE-ProRule" id="PRU00191"/>
    </source>
</evidence>
<name>A0A0N1PJ62_PAPMA</name>
<keyword evidence="9" id="KW-1185">Reference proteome</keyword>
<evidence type="ECO:0000256" key="2">
    <source>
        <dbReference type="ARBA" id="ARBA00022723"/>
    </source>
</evidence>
<accession>A0A0N1PJ62</accession>
<dbReference type="PROSITE" id="PS50001">
    <property type="entry name" value="SH2"/>
    <property type="match status" value="1"/>
</dbReference>
<dbReference type="InterPro" id="IPR020454">
    <property type="entry name" value="DAG/PE-bd"/>
</dbReference>
<feature type="domain" description="Phorbol-ester/DAG-type" evidence="6">
    <location>
        <begin position="200"/>
        <end position="250"/>
    </location>
</feature>
<dbReference type="InParanoid" id="A0A0N1PJ62"/>
<dbReference type="InterPro" id="IPR000198">
    <property type="entry name" value="RhoGAP_dom"/>
</dbReference>
<feature type="domain" description="Rho-GAP" evidence="7">
    <location>
        <begin position="263"/>
        <end position="477"/>
    </location>
</feature>
<dbReference type="InterPro" id="IPR008936">
    <property type="entry name" value="Rho_GTPase_activation_prot"/>
</dbReference>
<protein>
    <submittedName>
        <fullName evidence="8">N-chimaerin</fullName>
    </submittedName>
</protein>
<dbReference type="GO" id="GO:0007165">
    <property type="term" value="P:signal transduction"/>
    <property type="evidence" value="ECO:0007669"/>
    <property type="project" value="InterPro"/>
</dbReference>
<dbReference type="Proteomes" id="UP000053240">
    <property type="component" value="Unassembled WGS sequence"/>
</dbReference>
<dbReference type="SMART" id="SM00109">
    <property type="entry name" value="C1"/>
    <property type="match status" value="1"/>
</dbReference>
<keyword evidence="3" id="KW-0862">Zinc</keyword>
<dbReference type="SMART" id="SM00252">
    <property type="entry name" value="SH2"/>
    <property type="match status" value="1"/>
</dbReference>
<reference evidence="8 9" key="1">
    <citation type="journal article" date="2015" name="Nat. Commun.">
        <title>Outbred genome sequencing and CRISPR/Cas9 gene editing in butterflies.</title>
        <authorList>
            <person name="Li X."/>
            <person name="Fan D."/>
            <person name="Zhang W."/>
            <person name="Liu G."/>
            <person name="Zhang L."/>
            <person name="Zhao L."/>
            <person name="Fang X."/>
            <person name="Chen L."/>
            <person name="Dong Y."/>
            <person name="Chen Y."/>
            <person name="Ding Y."/>
            <person name="Zhao R."/>
            <person name="Feng M."/>
            <person name="Zhu Y."/>
            <person name="Feng Y."/>
            <person name="Jiang X."/>
            <person name="Zhu D."/>
            <person name="Xiang H."/>
            <person name="Feng X."/>
            <person name="Li S."/>
            <person name="Wang J."/>
            <person name="Zhang G."/>
            <person name="Kronforst M.R."/>
            <person name="Wang W."/>
        </authorList>
    </citation>
    <scope>NUCLEOTIDE SEQUENCE [LARGE SCALE GENOMIC DNA]</scope>
    <source>
        <strain evidence="8">Ya'a_city_454_Pm</strain>
        <tissue evidence="8">Whole body</tissue>
    </source>
</reference>
<dbReference type="SMART" id="SM00324">
    <property type="entry name" value="RhoGAP"/>
    <property type="match status" value="1"/>
</dbReference>
<dbReference type="Pfam" id="PF00017">
    <property type="entry name" value="SH2"/>
    <property type="match status" value="1"/>
</dbReference>
<evidence type="ECO:0000259" key="6">
    <source>
        <dbReference type="PROSITE" id="PS50081"/>
    </source>
</evidence>
<dbReference type="GO" id="GO:0005096">
    <property type="term" value="F:GTPase activator activity"/>
    <property type="evidence" value="ECO:0007669"/>
    <property type="project" value="UniProtKB-KW"/>
</dbReference>
<evidence type="ECO:0000313" key="8">
    <source>
        <dbReference type="EMBL" id="KPJ13433.1"/>
    </source>
</evidence>
<gene>
    <name evidence="8" type="ORF">RR48_03934</name>
</gene>
<dbReference type="PRINTS" id="PR00008">
    <property type="entry name" value="DAGPEDOMAIN"/>
</dbReference>
<dbReference type="PANTHER" id="PTHR46075">
    <property type="entry name" value="CHIMERIN FAMILY MEMBER"/>
    <property type="match status" value="1"/>
</dbReference>
<dbReference type="PROSITE" id="PS50238">
    <property type="entry name" value="RHOGAP"/>
    <property type="match status" value="1"/>
</dbReference>
<dbReference type="InterPro" id="IPR051854">
    <property type="entry name" value="Rho-type_GAP"/>
</dbReference>
<keyword evidence="2" id="KW-0479">Metal-binding</keyword>
<evidence type="ECO:0000256" key="3">
    <source>
        <dbReference type="ARBA" id="ARBA00022833"/>
    </source>
</evidence>